<reference evidence="6" key="1">
    <citation type="submission" date="2016-01" db="EMBL/GenBank/DDBJ databases">
        <title>Reference transcriptome for the parasite Schistocephalus solidus: insights into the molecular evolution of parasitism.</title>
        <authorList>
            <person name="Hebert F.O."/>
            <person name="Grambauer S."/>
            <person name="Barber I."/>
            <person name="Landry C.R."/>
            <person name="Aubin-Horth N."/>
        </authorList>
    </citation>
    <scope>NUCLEOTIDE SEQUENCE</scope>
</reference>
<dbReference type="PANTHER" id="PTHR12489:SF19">
    <property type="entry name" value="LHFPL TETRASPAN SUBFAMILY MEMBER 2 PROTEIN"/>
    <property type="match status" value="1"/>
</dbReference>
<accession>A0A0X3NZZ8</accession>
<gene>
    <name evidence="6" type="primary">LHPL2</name>
    <name evidence="6" type="ORF">TR152817</name>
</gene>
<organism evidence="6">
    <name type="scientific">Schistocephalus solidus</name>
    <name type="common">Tapeworm</name>
    <dbReference type="NCBI Taxonomy" id="70667"/>
    <lineage>
        <taxon>Eukaryota</taxon>
        <taxon>Metazoa</taxon>
        <taxon>Spiralia</taxon>
        <taxon>Lophotrochozoa</taxon>
        <taxon>Platyhelminthes</taxon>
        <taxon>Cestoda</taxon>
        <taxon>Eucestoda</taxon>
        <taxon>Diphyllobothriidea</taxon>
        <taxon>Diphyllobothriidae</taxon>
        <taxon>Schistocephalus</taxon>
    </lineage>
</organism>
<proteinExistence type="predicted"/>
<dbReference type="GO" id="GO:0016020">
    <property type="term" value="C:membrane"/>
    <property type="evidence" value="ECO:0007669"/>
    <property type="project" value="UniProtKB-SubCell"/>
</dbReference>
<dbReference type="PANTHER" id="PTHR12489">
    <property type="entry name" value="LIPOMA HMGIC FUSION PARTNER-LIKE PROTEIN"/>
    <property type="match status" value="1"/>
</dbReference>
<evidence type="ECO:0000256" key="2">
    <source>
        <dbReference type="ARBA" id="ARBA00022692"/>
    </source>
</evidence>
<sequence>MPRIVISVLSIVWMILSGSSLLIIVASLFTTGWLRRLESDSSRWQMECDSIFYNPLSSGSKVKQVSYREVGEDFSDVDNYQPPSIGPFFRCYTPCQDEKSVWSFQWPSTGRTHVFCQIALWGGGQNPANSNAVTWTATILILCGVVALLLATSLLCASLCRRDILGRSTFQLTGVFQCVADLMLLTGLFLWPAGWDSVPIHEICGASTASYRKGSCEFTEGPIVALFGVCLLFISAALSTLADRSIARHPVNRQMLINGKNFMFV</sequence>
<keyword evidence="2 5" id="KW-0812">Transmembrane</keyword>
<dbReference type="EMBL" id="GEEE01018515">
    <property type="protein sequence ID" value="JAP44710.1"/>
    <property type="molecule type" value="Transcribed_RNA"/>
</dbReference>
<evidence type="ECO:0000313" key="6">
    <source>
        <dbReference type="EMBL" id="JAP44710.1"/>
    </source>
</evidence>
<feature type="transmembrane region" description="Helical" evidence="5">
    <location>
        <begin position="12"/>
        <end position="34"/>
    </location>
</feature>
<evidence type="ECO:0000256" key="3">
    <source>
        <dbReference type="ARBA" id="ARBA00022989"/>
    </source>
</evidence>
<comment type="subcellular location">
    <subcellularLocation>
        <location evidence="1">Membrane</location>
        <topology evidence="1">Multi-pass membrane protein</topology>
    </subcellularLocation>
</comment>
<feature type="transmembrane region" description="Helical" evidence="5">
    <location>
        <begin position="223"/>
        <end position="242"/>
    </location>
</feature>
<keyword evidence="3 5" id="KW-1133">Transmembrane helix</keyword>
<protein>
    <submittedName>
        <fullName evidence="6">Lipoma HMGIC fusion partner-like 2 protein</fullName>
    </submittedName>
</protein>
<evidence type="ECO:0000256" key="5">
    <source>
        <dbReference type="SAM" id="Phobius"/>
    </source>
</evidence>
<dbReference type="InterPro" id="IPR019372">
    <property type="entry name" value="LHFPL"/>
</dbReference>
<evidence type="ECO:0000256" key="4">
    <source>
        <dbReference type="ARBA" id="ARBA00023136"/>
    </source>
</evidence>
<feature type="transmembrane region" description="Helical" evidence="5">
    <location>
        <begin position="172"/>
        <end position="191"/>
    </location>
</feature>
<dbReference type="Pfam" id="PF10242">
    <property type="entry name" value="L_HMGIC_fpl"/>
    <property type="match status" value="1"/>
</dbReference>
<name>A0A0X3NZZ8_SCHSO</name>
<dbReference type="AlphaFoldDB" id="A0A0X3NZZ8"/>
<keyword evidence="4 5" id="KW-0472">Membrane</keyword>
<feature type="transmembrane region" description="Helical" evidence="5">
    <location>
        <begin position="135"/>
        <end position="160"/>
    </location>
</feature>
<evidence type="ECO:0000256" key="1">
    <source>
        <dbReference type="ARBA" id="ARBA00004141"/>
    </source>
</evidence>